<dbReference type="EMBL" id="MQUA01000011">
    <property type="protein sequence ID" value="PQB08773.1"/>
    <property type="molecule type" value="Genomic_DNA"/>
</dbReference>
<dbReference type="InterPro" id="IPR008969">
    <property type="entry name" value="CarboxyPept-like_regulatory"/>
</dbReference>
<accession>A0A2S7L227</accession>
<dbReference type="Gene3D" id="2.60.40.1120">
    <property type="entry name" value="Carboxypeptidase-like, regulatory domain"/>
    <property type="match status" value="1"/>
</dbReference>
<sequence length="40" mass="4184">MLSGKVIDSNDKSPLQEANILIIGGSEGASTDFDGNFTLK</sequence>
<comment type="caution">
    <text evidence="1">The sequence shown here is derived from an EMBL/GenBank/DDBJ whole genome shotgun (WGS) entry which is preliminary data.</text>
</comment>
<reference evidence="1 2" key="1">
    <citation type="submission" date="2016-11" db="EMBL/GenBank/DDBJ databases">
        <title>Trade-off between light-utilization and light-protection in marine flavobacteria.</title>
        <authorList>
            <person name="Kumagai Y."/>
        </authorList>
    </citation>
    <scope>NUCLEOTIDE SEQUENCE [LARGE SCALE GENOMIC DNA]</scope>
    <source>
        <strain evidence="1 2">ATCC 700397</strain>
    </source>
</reference>
<keyword evidence="2" id="KW-1185">Reference proteome</keyword>
<evidence type="ECO:0000313" key="2">
    <source>
        <dbReference type="Proteomes" id="UP000239522"/>
    </source>
</evidence>
<dbReference type="RefSeq" id="WP_170062712.1">
    <property type="nucleotide sequence ID" value="NZ_MQUA01000011.1"/>
</dbReference>
<organism evidence="1 2">
    <name type="scientific">Polaribacter filamentus</name>
    <dbReference type="NCBI Taxonomy" id="53483"/>
    <lineage>
        <taxon>Bacteria</taxon>
        <taxon>Pseudomonadati</taxon>
        <taxon>Bacteroidota</taxon>
        <taxon>Flavobacteriia</taxon>
        <taxon>Flavobacteriales</taxon>
        <taxon>Flavobacteriaceae</taxon>
    </lineage>
</organism>
<gene>
    <name evidence="1" type="ORF">BST83_01995</name>
</gene>
<name>A0A2S7L227_9FLAO</name>
<protein>
    <submittedName>
        <fullName evidence="1">Uncharacterized protein</fullName>
    </submittedName>
</protein>
<dbReference type="SUPFAM" id="SSF49464">
    <property type="entry name" value="Carboxypeptidase regulatory domain-like"/>
    <property type="match status" value="1"/>
</dbReference>
<dbReference type="AlphaFoldDB" id="A0A2S7L227"/>
<proteinExistence type="predicted"/>
<dbReference type="Pfam" id="PF13715">
    <property type="entry name" value="CarbopepD_reg_2"/>
    <property type="match status" value="1"/>
</dbReference>
<dbReference type="Proteomes" id="UP000239522">
    <property type="component" value="Unassembled WGS sequence"/>
</dbReference>
<evidence type="ECO:0000313" key="1">
    <source>
        <dbReference type="EMBL" id="PQB08773.1"/>
    </source>
</evidence>